<dbReference type="STRING" id="29354.IO98_00185"/>
<keyword evidence="6" id="KW-0805">Transcription regulation</keyword>
<evidence type="ECO:0000256" key="7">
    <source>
        <dbReference type="ARBA" id="ARBA00023125"/>
    </source>
</evidence>
<dbReference type="Pfam" id="PF00072">
    <property type="entry name" value="Response_reg"/>
    <property type="match status" value="1"/>
</dbReference>
<dbReference type="PANTHER" id="PTHR42713:SF3">
    <property type="entry name" value="TRANSCRIPTIONAL REGULATORY PROTEIN HPTR"/>
    <property type="match status" value="1"/>
</dbReference>
<keyword evidence="15" id="KW-1185">Reference proteome</keyword>
<dbReference type="InterPro" id="IPR001789">
    <property type="entry name" value="Sig_transdc_resp-reg_receiver"/>
</dbReference>
<dbReference type="SUPFAM" id="SSF52172">
    <property type="entry name" value="CheY-like"/>
    <property type="match status" value="1"/>
</dbReference>
<name>A0A084JRQ5_9FIRM</name>
<evidence type="ECO:0000259" key="12">
    <source>
        <dbReference type="PROSITE" id="PS01124"/>
    </source>
</evidence>
<sequence length="514" mass="60049">MKTIMIIDDEPLIRRGLESMIHWEDMDCRLIGQAASGEEGLLKIREWKPDIVFTDIKMPKMDGIAMMKAVANEADPPVFVVLSGYNDFELVRAAMRLGAVDYLMKLNLEEEELIRVVKEASERVADKRKEPVSVPPSYDFKEHFLKELLRMRQDKEFYRKMEPQSFNLKSGASYRLLVIKLTELPDEQWNQSKLSQNFLINICKEQISEDVEVYEYHLEADTFVLYIESGGVLSKSVLISQCEAMELAIKKYLNQEIRIGISTPHHNAMHLPEAFEEALQSIAFHIGGVNTRIHFYMDLLNTHYLEKQVDHIKSETDLFDAIENFLLQLQKFITQRATREEAVHICYLLITQIYELDSNSKPFFIRWFGKEYTSVRDFSSEVDLAMVSTWVLRLEQGLNSFSQEYMGEIYRYKVKKAKQFILENVYQKVSLNQVAAELEITPGYLSRIFKKVTQQSFSDYIAEIKIEEAKKLLLQDNNRVYEVSSKLGYEDPYYFSKVFKRVTQMTPSEYIARN</sequence>
<keyword evidence="7" id="KW-0238">DNA-binding</keyword>
<keyword evidence="4 10" id="KW-0597">Phosphoprotein</keyword>
<dbReference type="Pfam" id="PF12833">
    <property type="entry name" value="HTH_18"/>
    <property type="match status" value="1"/>
</dbReference>
<reference evidence="14 15" key="1">
    <citation type="submission" date="2014-07" db="EMBL/GenBank/DDBJ databases">
        <title>Draft genome of Clostridium celerecrescens 152B isolated from sediments associated with methane hydrate from Krishna Godavari basin.</title>
        <authorList>
            <person name="Honkalas V.S."/>
            <person name="Dabir A.P."/>
            <person name="Arora P."/>
            <person name="Dhakephalkar P.K."/>
        </authorList>
    </citation>
    <scope>NUCLEOTIDE SEQUENCE [LARGE SCALE GENOMIC DNA]</scope>
    <source>
        <strain evidence="14 15">152B</strain>
    </source>
</reference>
<keyword evidence="8" id="KW-0804">Transcription</keyword>
<dbReference type="PROSITE" id="PS00041">
    <property type="entry name" value="HTH_ARAC_FAMILY_1"/>
    <property type="match status" value="1"/>
</dbReference>
<evidence type="ECO:0000256" key="8">
    <source>
        <dbReference type="ARBA" id="ARBA00023163"/>
    </source>
</evidence>
<keyword evidence="3" id="KW-0963">Cytoplasm</keyword>
<gene>
    <name evidence="14" type="ORF">IO98_00185</name>
</gene>
<dbReference type="InterPro" id="IPR051552">
    <property type="entry name" value="HptR"/>
</dbReference>
<dbReference type="InterPro" id="IPR009057">
    <property type="entry name" value="Homeodomain-like_sf"/>
</dbReference>
<dbReference type="Gene3D" id="1.10.10.60">
    <property type="entry name" value="Homeodomain-like"/>
    <property type="match status" value="2"/>
</dbReference>
<evidence type="ECO:0000256" key="10">
    <source>
        <dbReference type="PROSITE-ProRule" id="PRU00169"/>
    </source>
</evidence>
<dbReference type="OrthoDB" id="9794370at2"/>
<dbReference type="SUPFAM" id="SSF46689">
    <property type="entry name" value="Homeodomain-like"/>
    <property type="match status" value="2"/>
</dbReference>
<keyword evidence="5" id="KW-0902">Two-component regulatory system</keyword>
<evidence type="ECO:0000256" key="1">
    <source>
        <dbReference type="ARBA" id="ARBA00004496"/>
    </source>
</evidence>
<evidence type="ECO:0000256" key="4">
    <source>
        <dbReference type="ARBA" id="ARBA00022553"/>
    </source>
</evidence>
<dbReference type="CDD" id="cd17536">
    <property type="entry name" value="REC_YesN-like"/>
    <property type="match status" value="1"/>
</dbReference>
<dbReference type="InterPro" id="IPR011006">
    <property type="entry name" value="CheY-like_superfamily"/>
</dbReference>
<dbReference type="EMBL" id="JPME01000002">
    <property type="protein sequence ID" value="KEZ91639.1"/>
    <property type="molecule type" value="Genomic_DNA"/>
</dbReference>
<dbReference type="GO" id="GO:0005737">
    <property type="term" value="C:cytoplasm"/>
    <property type="evidence" value="ECO:0007669"/>
    <property type="project" value="UniProtKB-SubCell"/>
</dbReference>
<dbReference type="Gene3D" id="3.40.50.2300">
    <property type="match status" value="1"/>
</dbReference>
<comment type="caution">
    <text evidence="14">The sequence shown here is derived from an EMBL/GenBank/DDBJ whole genome shotgun (WGS) entry which is preliminary data.</text>
</comment>
<evidence type="ECO:0000313" key="14">
    <source>
        <dbReference type="EMBL" id="KEZ91639.1"/>
    </source>
</evidence>
<dbReference type="RefSeq" id="WP_038276910.1">
    <property type="nucleotide sequence ID" value="NZ_JPME01000002.1"/>
</dbReference>
<dbReference type="AlphaFoldDB" id="A0A084JRQ5"/>
<evidence type="ECO:0000259" key="13">
    <source>
        <dbReference type="PROSITE" id="PS50110"/>
    </source>
</evidence>
<evidence type="ECO:0000313" key="15">
    <source>
        <dbReference type="Proteomes" id="UP000028525"/>
    </source>
</evidence>
<comment type="function">
    <text evidence="9">May play the central regulatory role in sporulation. It may be an element of the effector pathway responsible for the activation of sporulation genes in response to nutritional stress. Spo0A may act in concert with spo0H (a sigma factor) to control the expression of some genes that are critical to the sporulation process.</text>
</comment>
<dbReference type="InterPro" id="IPR018062">
    <property type="entry name" value="HTH_AraC-typ_CS"/>
</dbReference>
<protein>
    <recommendedName>
        <fullName evidence="2">Stage 0 sporulation protein A homolog</fullName>
    </recommendedName>
</protein>
<evidence type="ECO:0000256" key="11">
    <source>
        <dbReference type="SAM" id="Coils"/>
    </source>
</evidence>
<comment type="subcellular location">
    <subcellularLocation>
        <location evidence="1">Cytoplasm</location>
    </subcellularLocation>
</comment>
<evidence type="ECO:0000256" key="2">
    <source>
        <dbReference type="ARBA" id="ARBA00018672"/>
    </source>
</evidence>
<dbReference type="PANTHER" id="PTHR42713">
    <property type="entry name" value="HISTIDINE KINASE-RELATED"/>
    <property type="match status" value="1"/>
</dbReference>
<feature type="domain" description="HTH araC/xylS-type" evidence="12">
    <location>
        <begin position="415"/>
        <end position="513"/>
    </location>
</feature>
<proteinExistence type="predicted"/>
<dbReference type="PROSITE" id="PS01124">
    <property type="entry name" value="HTH_ARAC_FAMILY_2"/>
    <property type="match status" value="1"/>
</dbReference>
<evidence type="ECO:0000256" key="6">
    <source>
        <dbReference type="ARBA" id="ARBA00023015"/>
    </source>
</evidence>
<dbReference type="Proteomes" id="UP000028525">
    <property type="component" value="Unassembled WGS sequence"/>
</dbReference>
<dbReference type="GO" id="GO:0003700">
    <property type="term" value="F:DNA-binding transcription factor activity"/>
    <property type="evidence" value="ECO:0007669"/>
    <property type="project" value="InterPro"/>
</dbReference>
<accession>A0A084JRQ5</accession>
<feature type="coiled-coil region" evidence="11">
    <location>
        <begin position="103"/>
        <end position="130"/>
    </location>
</feature>
<organism evidence="14 15">
    <name type="scientific">Lacrimispora celerecrescens</name>
    <dbReference type="NCBI Taxonomy" id="29354"/>
    <lineage>
        <taxon>Bacteria</taxon>
        <taxon>Bacillati</taxon>
        <taxon>Bacillota</taxon>
        <taxon>Clostridia</taxon>
        <taxon>Lachnospirales</taxon>
        <taxon>Lachnospiraceae</taxon>
        <taxon>Lacrimispora</taxon>
    </lineage>
</organism>
<feature type="modified residue" description="4-aspartylphosphate" evidence="10">
    <location>
        <position position="55"/>
    </location>
</feature>
<keyword evidence="11" id="KW-0175">Coiled coil</keyword>
<evidence type="ECO:0000256" key="5">
    <source>
        <dbReference type="ARBA" id="ARBA00023012"/>
    </source>
</evidence>
<dbReference type="SMART" id="SM00448">
    <property type="entry name" value="REC"/>
    <property type="match status" value="1"/>
</dbReference>
<dbReference type="PROSITE" id="PS50110">
    <property type="entry name" value="RESPONSE_REGULATORY"/>
    <property type="match status" value="1"/>
</dbReference>
<dbReference type="GO" id="GO:0000160">
    <property type="term" value="P:phosphorelay signal transduction system"/>
    <property type="evidence" value="ECO:0007669"/>
    <property type="project" value="UniProtKB-KW"/>
</dbReference>
<dbReference type="InterPro" id="IPR018060">
    <property type="entry name" value="HTH_AraC"/>
</dbReference>
<dbReference type="GO" id="GO:0043565">
    <property type="term" value="F:sequence-specific DNA binding"/>
    <property type="evidence" value="ECO:0007669"/>
    <property type="project" value="InterPro"/>
</dbReference>
<evidence type="ECO:0000256" key="3">
    <source>
        <dbReference type="ARBA" id="ARBA00022490"/>
    </source>
</evidence>
<dbReference type="SMART" id="SM00342">
    <property type="entry name" value="HTH_ARAC"/>
    <property type="match status" value="1"/>
</dbReference>
<feature type="domain" description="Response regulatory" evidence="13">
    <location>
        <begin position="3"/>
        <end position="120"/>
    </location>
</feature>
<evidence type="ECO:0000256" key="9">
    <source>
        <dbReference type="ARBA" id="ARBA00024867"/>
    </source>
</evidence>